<reference evidence="1" key="1">
    <citation type="submission" date="2022-04" db="EMBL/GenBank/DDBJ databases">
        <title>Genome of the entomopathogenic fungus Entomophthora muscae.</title>
        <authorList>
            <person name="Elya C."/>
            <person name="Lovett B.R."/>
            <person name="Lee E."/>
            <person name="Macias A.M."/>
            <person name="Hajek A.E."/>
            <person name="De Bivort B.L."/>
            <person name="Kasson M.T."/>
            <person name="De Fine Licht H.H."/>
            <person name="Stajich J.E."/>
        </authorList>
    </citation>
    <scope>NUCLEOTIDE SEQUENCE</scope>
    <source>
        <strain evidence="1">Berkeley</strain>
    </source>
</reference>
<protein>
    <submittedName>
        <fullName evidence="1">G patch domain-containing protein 2</fullName>
    </submittedName>
</protein>
<gene>
    <name evidence="1" type="primary">GPATCH2_1</name>
    <name evidence="1" type="ORF">DSO57_1001099</name>
</gene>
<evidence type="ECO:0000313" key="1">
    <source>
        <dbReference type="EMBL" id="KAJ9059557.1"/>
    </source>
</evidence>
<organism evidence="1 2">
    <name type="scientific">Entomophthora muscae</name>
    <dbReference type="NCBI Taxonomy" id="34485"/>
    <lineage>
        <taxon>Eukaryota</taxon>
        <taxon>Fungi</taxon>
        <taxon>Fungi incertae sedis</taxon>
        <taxon>Zoopagomycota</taxon>
        <taxon>Entomophthoromycotina</taxon>
        <taxon>Entomophthoromycetes</taxon>
        <taxon>Entomophthorales</taxon>
        <taxon>Entomophthoraceae</taxon>
        <taxon>Entomophthora</taxon>
    </lineage>
</organism>
<name>A0ACC2SAX9_9FUNG</name>
<accession>A0ACC2SAX9</accession>
<keyword evidence="2" id="KW-1185">Reference proteome</keyword>
<sequence>MAKKKHSKKHLTFQETLQILARNAGVRGSGGPGKAKGKGKNKSRGNFKNAPIPKYDPEFDEPELGSFRNAGNFSKQNAPFPNKKGPVKRKGMPQISFIPSSSKNLQQEVKAKGYKQGGDRKKRGPEFNAPFNPNGGGIKYCYDSDIESVAMEPGCSKDHAAITEGNSEDESGETSDGIADQEEGSDEHTDECENFHIDILGDPSQKPLPTEARQADDHTFISFGDTCDVNSIQARKSHHQEAMQDYLDNISVENLDVKLKEVHLSQDSDDSMSYGSLDDSDMHSLIGSEPSEEWAEGFKEGLQTALDLLPKFAKKILTNELKACVDKTLLPSSIAPKPRSKAKKTPQGFDKKPNEDRRHSTTVKGSSLQAANEAILDMLNNPHRKQVQFPLISKPHRQSIIALSELYNLEIIIPHIKQHPLCVLKPDSAYSLPSAAEVNALIGTMPGSPMSKHYPQKKAKTAAIVCSSAPPIAASNIGHRLLSQMGWTPGQALGAAGDGILDPIQAEIRRKRQGLGS</sequence>
<evidence type="ECO:0000313" key="2">
    <source>
        <dbReference type="Proteomes" id="UP001165960"/>
    </source>
</evidence>
<dbReference type="EMBL" id="QTSX02005682">
    <property type="protein sequence ID" value="KAJ9059557.1"/>
    <property type="molecule type" value="Genomic_DNA"/>
</dbReference>
<proteinExistence type="predicted"/>
<comment type="caution">
    <text evidence="1">The sequence shown here is derived from an EMBL/GenBank/DDBJ whole genome shotgun (WGS) entry which is preliminary data.</text>
</comment>
<dbReference type="Proteomes" id="UP001165960">
    <property type="component" value="Unassembled WGS sequence"/>
</dbReference>